<dbReference type="EMBL" id="JAEMOS010000060">
    <property type="protein sequence ID" value="MBJ7268041.1"/>
    <property type="molecule type" value="Genomic_DNA"/>
</dbReference>
<dbReference type="PANTHER" id="PTHR30616:SF2">
    <property type="entry name" value="PURINE NUCLEOSIDE PHOSPHORYLASE LACC1"/>
    <property type="match status" value="1"/>
</dbReference>
<keyword evidence="4" id="KW-0479">Metal-binding</keyword>
<keyword evidence="5" id="KW-0378">Hydrolase</keyword>
<comment type="catalytic activity">
    <reaction evidence="7">
        <text>adenosine + H2O + H(+) = inosine + NH4(+)</text>
        <dbReference type="Rhea" id="RHEA:24408"/>
        <dbReference type="ChEBI" id="CHEBI:15377"/>
        <dbReference type="ChEBI" id="CHEBI:15378"/>
        <dbReference type="ChEBI" id="CHEBI:16335"/>
        <dbReference type="ChEBI" id="CHEBI:17596"/>
        <dbReference type="ChEBI" id="CHEBI:28938"/>
        <dbReference type="EC" id="3.5.4.4"/>
    </reaction>
    <physiologicalReaction direction="left-to-right" evidence="7">
        <dbReference type="Rhea" id="RHEA:24409"/>
    </physiologicalReaction>
</comment>
<evidence type="ECO:0000313" key="12">
    <source>
        <dbReference type="EMBL" id="MBJ7315953.1"/>
    </source>
</evidence>
<accession>A0A8I1G4T2</accession>
<dbReference type="EMBL" id="JAEMOP010000002">
    <property type="protein sequence ID" value="MBJ7315953.1"/>
    <property type="molecule type" value="Genomic_DNA"/>
</dbReference>
<dbReference type="InterPro" id="IPR003730">
    <property type="entry name" value="Cu_polyphenol_OxRdtase"/>
</dbReference>
<comment type="catalytic activity">
    <reaction evidence="1">
        <text>inosine + phosphate = alpha-D-ribose 1-phosphate + hypoxanthine</text>
        <dbReference type="Rhea" id="RHEA:27646"/>
        <dbReference type="ChEBI" id="CHEBI:17368"/>
        <dbReference type="ChEBI" id="CHEBI:17596"/>
        <dbReference type="ChEBI" id="CHEBI:43474"/>
        <dbReference type="ChEBI" id="CHEBI:57720"/>
        <dbReference type="EC" id="2.4.2.1"/>
    </reaction>
    <physiologicalReaction direction="left-to-right" evidence="1">
        <dbReference type="Rhea" id="RHEA:27647"/>
    </physiologicalReaction>
</comment>
<evidence type="ECO:0000256" key="4">
    <source>
        <dbReference type="ARBA" id="ARBA00022723"/>
    </source>
</evidence>
<evidence type="ECO:0000313" key="11">
    <source>
        <dbReference type="EMBL" id="MBJ7268041.1"/>
    </source>
</evidence>
<dbReference type="NCBIfam" id="TIGR00726">
    <property type="entry name" value="peptidoglycan editing factor PgeF"/>
    <property type="match status" value="1"/>
</dbReference>
<proteinExistence type="inferred from homology"/>
<keyword evidence="3" id="KW-0808">Transferase</keyword>
<protein>
    <recommendedName>
        <fullName evidence="10">Purine nucleoside phosphorylase</fullName>
    </recommendedName>
</protein>
<evidence type="ECO:0000313" key="13">
    <source>
        <dbReference type="Proteomes" id="UP000621390"/>
    </source>
</evidence>
<evidence type="ECO:0000256" key="1">
    <source>
        <dbReference type="ARBA" id="ARBA00000553"/>
    </source>
</evidence>
<dbReference type="CDD" id="cd16833">
    <property type="entry name" value="YfiH"/>
    <property type="match status" value="1"/>
</dbReference>
<evidence type="ECO:0000256" key="7">
    <source>
        <dbReference type="ARBA" id="ARBA00047989"/>
    </source>
</evidence>
<dbReference type="InterPro" id="IPR011324">
    <property type="entry name" value="Cytotoxic_necrot_fac-like_cat"/>
</dbReference>
<comment type="similarity">
    <text evidence="2 10">Belongs to the purine nucleoside phosphorylase YfiH/LACC1 family.</text>
</comment>
<evidence type="ECO:0000256" key="8">
    <source>
        <dbReference type="ARBA" id="ARBA00048968"/>
    </source>
</evidence>
<dbReference type="Proteomes" id="UP000621390">
    <property type="component" value="Unassembled WGS sequence"/>
</dbReference>
<dbReference type="AlphaFoldDB" id="A0A8I1G4T2"/>
<dbReference type="Proteomes" id="UP000655994">
    <property type="component" value="Unassembled WGS sequence"/>
</dbReference>
<evidence type="ECO:0000256" key="6">
    <source>
        <dbReference type="ARBA" id="ARBA00022833"/>
    </source>
</evidence>
<evidence type="ECO:0000313" key="14">
    <source>
        <dbReference type="Proteomes" id="UP000655994"/>
    </source>
</evidence>
<reference evidence="12 14" key="1">
    <citation type="submission" date="2020-09" db="EMBL/GenBank/DDBJ databases">
        <title>Draft Genomes of Bacterial Isolates from North Pond Shallow Sediments.</title>
        <authorList>
            <person name="Kiel Reese B."/>
            <person name="Mullis M."/>
            <person name="Weisend R.E."/>
        </authorList>
    </citation>
    <scope>NUCLEOTIDE SEQUENCE</scope>
    <source>
        <strain evidence="12">KJE-2</strain>
        <strain evidence="11 14">KJE-3</strain>
    </source>
</reference>
<dbReference type="GO" id="GO:0005507">
    <property type="term" value="F:copper ion binding"/>
    <property type="evidence" value="ECO:0007669"/>
    <property type="project" value="TreeGrafter"/>
</dbReference>
<organism evidence="12 13">
    <name type="scientific">Idiomarina abyssalis</name>
    <dbReference type="NCBI Taxonomy" id="86102"/>
    <lineage>
        <taxon>Bacteria</taxon>
        <taxon>Pseudomonadati</taxon>
        <taxon>Pseudomonadota</taxon>
        <taxon>Gammaproteobacteria</taxon>
        <taxon>Alteromonadales</taxon>
        <taxon>Idiomarinaceae</taxon>
        <taxon>Idiomarina</taxon>
    </lineage>
</organism>
<dbReference type="SUPFAM" id="SSF64438">
    <property type="entry name" value="CNF1/YfiH-like putative cysteine hydrolases"/>
    <property type="match status" value="1"/>
</dbReference>
<comment type="catalytic activity">
    <reaction evidence="8">
        <text>adenosine + phosphate = alpha-D-ribose 1-phosphate + adenine</text>
        <dbReference type="Rhea" id="RHEA:27642"/>
        <dbReference type="ChEBI" id="CHEBI:16335"/>
        <dbReference type="ChEBI" id="CHEBI:16708"/>
        <dbReference type="ChEBI" id="CHEBI:43474"/>
        <dbReference type="ChEBI" id="CHEBI:57720"/>
        <dbReference type="EC" id="2.4.2.1"/>
    </reaction>
    <physiologicalReaction direction="left-to-right" evidence="8">
        <dbReference type="Rhea" id="RHEA:27643"/>
    </physiologicalReaction>
</comment>
<keyword evidence="14" id="KW-1185">Reference proteome</keyword>
<keyword evidence="6" id="KW-0862">Zinc</keyword>
<dbReference type="Gene3D" id="3.60.140.10">
    <property type="entry name" value="CNF1/YfiH-like putative cysteine hydrolases"/>
    <property type="match status" value="1"/>
</dbReference>
<dbReference type="GO" id="GO:0017061">
    <property type="term" value="F:S-methyl-5-thioadenosine phosphorylase activity"/>
    <property type="evidence" value="ECO:0007669"/>
    <property type="project" value="UniProtKB-EC"/>
</dbReference>
<evidence type="ECO:0000256" key="5">
    <source>
        <dbReference type="ARBA" id="ARBA00022801"/>
    </source>
</evidence>
<dbReference type="PANTHER" id="PTHR30616">
    <property type="entry name" value="UNCHARACTERIZED PROTEIN YFIH"/>
    <property type="match status" value="1"/>
</dbReference>
<comment type="caution">
    <text evidence="12">The sequence shown here is derived from an EMBL/GenBank/DDBJ whole genome shotgun (WGS) entry which is preliminary data.</text>
</comment>
<gene>
    <name evidence="12" type="primary">pgeF</name>
    <name evidence="11" type="ORF">JHC10_13940</name>
    <name evidence="12" type="ORF">JHC11_08095</name>
</gene>
<evidence type="ECO:0000256" key="2">
    <source>
        <dbReference type="ARBA" id="ARBA00007353"/>
    </source>
</evidence>
<name>A0A8I1G4T2_9GAMM</name>
<evidence type="ECO:0000256" key="3">
    <source>
        <dbReference type="ARBA" id="ARBA00022679"/>
    </source>
</evidence>
<evidence type="ECO:0000256" key="10">
    <source>
        <dbReference type="RuleBase" id="RU361274"/>
    </source>
</evidence>
<sequence length="239" mass="26158">MTNALNRHEAILTPDWELPPNVHAAVTTREFGNLAVHVGDDPAAVLLRRRQLQRSLKLPTAVTWLQQQHTNRVLRWPFKSAVADAAYSDLPQSVCAVLTADCLPILCCSDDGKEIAAVHAGWRGLADGVLQNALANFKTPAANIRIWIGPSIGAPAFEVGDDVRDAFVARHSFNAGYFLSQPSNKWLADLASIAADECLRSGVKGITKSGECTVGNNTSWYSWRKEKAVARFASIIWRN</sequence>
<dbReference type="Pfam" id="PF02578">
    <property type="entry name" value="Cu-oxidase_4"/>
    <property type="match status" value="1"/>
</dbReference>
<comment type="catalytic activity">
    <reaction evidence="9">
        <text>S-methyl-5'-thioadenosine + phosphate = 5-(methylsulfanyl)-alpha-D-ribose 1-phosphate + adenine</text>
        <dbReference type="Rhea" id="RHEA:11852"/>
        <dbReference type="ChEBI" id="CHEBI:16708"/>
        <dbReference type="ChEBI" id="CHEBI:17509"/>
        <dbReference type="ChEBI" id="CHEBI:43474"/>
        <dbReference type="ChEBI" id="CHEBI:58533"/>
        <dbReference type="EC" id="2.4.2.28"/>
    </reaction>
    <physiologicalReaction direction="left-to-right" evidence="9">
        <dbReference type="Rhea" id="RHEA:11853"/>
    </physiologicalReaction>
</comment>
<dbReference type="GO" id="GO:0016787">
    <property type="term" value="F:hydrolase activity"/>
    <property type="evidence" value="ECO:0007669"/>
    <property type="project" value="UniProtKB-KW"/>
</dbReference>
<dbReference type="InterPro" id="IPR038371">
    <property type="entry name" value="Cu_polyphenol_OxRdtase_sf"/>
</dbReference>
<evidence type="ECO:0000256" key="9">
    <source>
        <dbReference type="ARBA" id="ARBA00049893"/>
    </source>
</evidence>